<keyword evidence="16" id="KW-1185">Reference proteome</keyword>
<dbReference type="SMART" id="SM00320">
    <property type="entry name" value="WD40"/>
    <property type="match status" value="8"/>
</dbReference>
<evidence type="ECO:0000256" key="1">
    <source>
        <dbReference type="ARBA" id="ARBA00004230"/>
    </source>
</evidence>
<dbReference type="EMBL" id="BMAT01001733">
    <property type="protein sequence ID" value="GFR91394.1"/>
    <property type="molecule type" value="Genomic_DNA"/>
</dbReference>
<comment type="subunit">
    <text evidence="12">Microtubule inner protein component of sperm flagellar doublet microtubules. Interacts with BRCA2. Interacts with the CCT chaperonin complex. Interacts with HSP70. Interacts with AK8. Interacts with CFAP45. Interacts with DNAI1. Interacts with IQDC.</text>
</comment>
<evidence type="ECO:0000313" key="15">
    <source>
        <dbReference type="EMBL" id="GFR91394.1"/>
    </source>
</evidence>
<dbReference type="PANTHER" id="PTHR13720:SF14">
    <property type="entry name" value="CILIA- AND FLAGELLA-ASSOCIATED PROTEIN 52"/>
    <property type="match status" value="1"/>
</dbReference>
<feature type="repeat" description="WD" evidence="13">
    <location>
        <begin position="600"/>
        <end position="642"/>
    </location>
</feature>
<dbReference type="Proteomes" id="UP000762676">
    <property type="component" value="Unassembled WGS sequence"/>
</dbReference>
<dbReference type="InterPro" id="IPR019775">
    <property type="entry name" value="WD40_repeat_CS"/>
</dbReference>
<dbReference type="PROSITE" id="PS50082">
    <property type="entry name" value="WD_REPEATS_2"/>
    <property type="match status" value="3"/>
</dbReference>
<keyword evidence="5" id="KW-0677">Repeat</keyword>
<dbReference type="GO" id="GO:0005930">
    <property type="term" value="C:axoneme"/>
    <property type="evidence" value="ECO:0007669"/>
    <property type="project" value="UniProtKB-ARBA"/>
</dbReference>
<feature type="repeat" description="WD" evidence="13">
    <location>
        <begin position="643"/>
        <end position="681"/>
    </location>
</feature>
<dbReference type="PROSITE" id="PS00678">
    <property type="entry name" value="WD_REPEATS_1"/>
    <property type="match status" value="1"/>
</dbReference>
<evidence type="ECO:0000256" key="12">
    <source>
        <dbReference type="ARBA" id="ARBA00047117"/>
    </source>
</evidence>
<feature type="compositionally biased region" description="Basic and acidic residues" evidence="14">
    <location>
        <begin position="19"/>
        <end position="28"/>
    </location>
</feature>
<keyword evidence="7" id="KW-0969">Cilium</keyword>
<protein>
    <recommendedName>
        <fullName evidence="10">Cilia- and flagella-associated protein 52</fullName>
    </recommendedName>
</protein>
<comment type="function">
    <text evidence="11">Microtubule inner protein (MIP) part of the dynein-decorated doublet microtubules (DMTs) in cilia axoneme. Important for proper ciliary and flagellar beating. May act in cooperation with CFAP45 and axonemal dynein subunit DNAH11. May play a role in cell growth and/or survival.</text>
</comment>
<sequence>MQNNNSLETYGEDASCQEGAKRKPSAEDDLPRLGLRHVLGFNGKIVNGLVVHPLGKHVIYAVGRQVIIEEIVGPCKGKQHMLVGHLEPVSSLAVSGDGQFIVSGQMNAIRESRSPVLLWDWCSRRKIMDRKLHKETTIALVFTCSSRYFVSLGGPDDGELALWDTTEKCPQALKCAQVGRVGASTVIKASHVDQSMFVSFGACYGRIWKFDRDTNKLTYSELLFGSSARKIICAEIADKDNSYPPRIFCGTSSGTVIVFNGDSGVLITEIFSPSFPMGVTALTYTRMLNDNTYCMLVGTGEGRVNYYTFHFEKKGNKCSAKMALYSDSHVWQDPQCSSVTSISKIGVGQQFYVGVHQSQMYRFSLVPWNAQLLRTCSNTTINQVAFARGTDELLVTAEPEKVRVFNLKVMLEVRRFVRSGRDCKSLCVRHDGTHIMTGWDCGDILVLGFEPKGLGLQILYRIDNAHRQAVSCMALTAASEKLVTGGEDFFVSVWRLVDDLDLRGRRLRQGLRVFHFVDQKGPITCLRIAADDKRCVCSSLDGTAAVYDLITGLRLQLFSWTCGLSCVALCQTDLQAVTSSSDGRLQWWDMVSGHWLRELQGSSSGGVCSIDTEPTCRQLVATGGDDRLIKIWRIDEGTVCHVGEGHSDTITMVKFGPCGSVLLSAAKDGSVCIWDVPQEKM</sequence>
<dbReference type="SUPFAM" id="SSF50978">
    <property type="entry name" value="WD40 repeat-like"/>
    <property type="match status" value="2"/>
</dbReference>
<evidence type="ECO:0000313" key="16">
    <source>
        <dbReference type="Proteomes" id="UP000762676"/>
    </source>
</evidence>
<dbReference type="PANTHER" id="PTHR13720">
    <property type="entry name" value="WD-40 REPEAT PROTEIN"/>
    <property type="match status" value="1"/>
</dbReference>
<dbReference type="InterPro" id="IPR050630">
    <property type="entry name" value="WD_repeat_EMAP"/>
</dbReference>
<feature type="repeat" description="WD" evidence="13">
    <location>
        <begin position="463"/>
        <end position="496"/>
    </location>
</feature>
<evidence type="ECO:0000256" key="8">
    <source>
        <dbReference type="ARBA" id="ARBA00023273"/>
    </source>
</evidence>
<reference evidence="15 16" key="1">
    <citation type="journal article" date="2021" name="Elife">
        <title>Chloroplast acquisition without the gene transfer in kleptoplastic sea slugs, Plakobranchus ocellatus.</title>
        <authorList>
            <person name="Maeda T."/>
            <person name="Takahashi S."/>
            <person name="Yoshida T."/>
            <person name="Shimamura S."/>
            <person name="Takaki Y."/>
            <person name="Nagai Y."/>
            <person name="Toyoda A."/>
            <person name="Suzuki Y."/>
            <person name="Arimoto A."/>
            <person name="Ishii H."/>
            <person name="Satoh N."/>
            <person name="Nishiyama T."/>
            <person name="Hasebe M."/>
            <person name="Maruyama T."/>
            <person name="Minagawa J."/>
            <person name="Obokata J."/>
            <person name="Shigenobu S."/>
        </authorList>
    </citation>
    <scope>NUCLEOTIDE SEQUENCE [LARGE SCALE GENOMIC DNA]</scope>
</reference>
<accession>A0AAV4H170</accession>
<keyword evidence="8" id="KW-0966">Cell projection</keyword>
<evidence type="ECO:0000256" key="7">
    <source>
        <dbReference type="ARBA" id="ARBA00023069"/>
    </source>
</evidence>
<evidence type="ECO:0000256" key="3">
    <source>
        <dbReference type="ARBA" id="ARBA00022490"/>
    </source>
</evidence>
<feature type="region of interest" description="Disordered" evidence="14">
    <location>
        <begin position="1"/>
        <end position="28"/>
    </location>
</feature>
<evidence type="ECO:0000256" key="4">
    <source>
        <dbReference type="ARBA" id="ARBA00022574"/>
    </source>
</evidence>
<dbReference type="Gene3D" id="2.130.10.10">
    <property type="entry name" value="YVTN repeat-like/Quinoprotein amine dehydrogenase"/>
    <property type="match status" value="3"/>
</dbReference>
<evidence type="ECO:0000256" key="2">
    <source>
        <dbReference type="ARBA" id="ARBA00004496"/>
    </source>
</evidence>
<dbReference type="GO" id="GO:0031514">
    <property type="term" value="C:motile cilium"/>
    <property type="evidence" value="ECO:0007669"/>
    <property type="project" value="UniProtKB-SubCell"/>
</dbReference>
<evidence type="ECO:0000256" key="5">
    <source>
        <dbReference type="ARBA" id="ARBA00022737"/>
    </source>
</evidence>
<evidence type="ECO:0000256" key="10">
    <source>
        <dbReference type="ARBA" id="ARBA00029552"/>
    </source>
</evidence>
<dbReference type="Pfam" id="PF00400">
    <property type="entry name" value="WD40"/>
    <property type="match status" value="5"/>
</dbReference>
<dbReference type="InterPro" id="IPR015943">
    <property type="entry name" value="WD40/YVTN_repeat-like_dom_sf"/>
</dbReference>
<dbReference type="InterPro" id="IPR001680">
    <property type="entry name" value="WD40_rpt"/>
</dbReference>
<evidence type="ECO:0000256" key="13">
    <source>
        <dbReference type="PROSITE-ProRule" id="PRU00221"/>
    </source>
</evidence>
<evidence type="ECO:0000256" key="14">
    <source>
        <dbReference type="SAM" id="MobiDB-lite"/>
    </source>
</evidence>
<comment type="caution">
    <text evidence="15">The sequence shown here is derived from an EMBL/GenBank/DDBJ whole genome shotgun (WGS) entry which is preliminary data.</text>
</comment>
<proteinExistence type="inferred from homology"/>
<dbReference type="PROSITE" id="PS50294">
    <property type="entry name" value="WD_REPEATS_REGION"/>
    <property type="match status" value="2"/>
</dbReference>
<gene>
    <name evidence="15" type="ORF">ElyMa_000842200</name>
</gene>
<keyword evidence="6" id="KW-0282">Flagellum</keyword>
<name>A0AAV4H170_9GAST</name>
<evidence type="ECO:0000256" key="6">
    <source>
        <dbReference type="ARBA" id="ARBA00022846"/>
    </source>
</evidence>
<keyword evidence="4 13" id="KW-0853">WD repeat</keyword>
<dbReference type="AlphaFoldDB" id="A0AAV4H170"/>
<organism evidence="15 16">
    <name type="scientific">Elysia marginata</name>
    <dbReference type="NCBI Taxonomy" id="1093978"/>
    <lineage>
        <taxon>Eukaryota</taxon>
        <taxon>Metazoa</taxon>
        <taxon>Spiralia</taxon>
        <taxon>Lophotrochozoa</taxon>
        <taxon>Mollusca</taxon>
        <taxon>Gastropoda</taxon>
        <taxon>Heterobranchia</taxon>
        <taxon>Euthyneura</taxon>
        <taxon>Panpulmonata</taxon>
        <taxon>Sacoglossa</taxon>
        <taxon>Placobranchoidea</taxon>
        <taxon>Plakobranchidae</taxon>
        <taxon>Elysia</taxon>
    </lineage>
</organism>
<keyword evidence="3" id="KW-0963">Cytoplasm</keyword>
<evidence type="ECO:0000256" key="11">
    <source>
        <dbReference type="ARBA" id="ARBA00046056"/>
    </source>
</evidence>
<comment type="subcellular location">
    <subcellularLocation>
        <location evidence="1">Cell projection</location>
        <location evidence="1">Cilium</location>
        <location evidence="1">Flagellum</location>
    </subcellularLocation>
    <subcellularLocation>
        <location evidence="2">Cytoplasm</location>
    </subcellularLocation>
</comment>
<evidence type="ECO:0000256" key="9">
    <source>
        <dbReference type="ARBA" id="ARBA00029456"/>
    </source>
</evidence>
<dbReference type="InterPro" id="IPR036322">
    <property type="entry name" value="WD40_repeat_dom_sf"/>
</dbReference>
<comment type="similarity">
    <text evidence="9">Belongs to the CFAP52 family.</text>
</comment>